<evidence type="ECO:0000256" key="5">
    <source>
        <dbReference type="ARBA" id="ARBA00023014"/>
    </source>
</evidence>
<keyword evidence="3" id="KW-0560">Oxidoreductase</keyword>
<gene>
    <name evidence="7" type="ORF">POL25_28890</name>
</gene>
<keyword evidence="1" id="KW-0001">2Fe-2S</keyword>
<dbReference type="InterPro" id="IPR050584">
    <property type="entry name" value="Cholesterol_7-desaturase"/>
</dbReference>
<keyword evidence="8" id="KW-1185">Reference proteome</keyword>
<keyword evidence="4" id="KW-0408">Iron</keyword>
<dbReference type="Gene3D" id="2.102.10.10">
    <property type="entry name" value="Rieske [2Fe-2S] iron-sulphur domain"/>
    <property type="match status" value="1"/>
</dbReference>
<accession>A0ABT5E518</accession>
<dbReference type="SUPFAM" id="SSF50022">
    <property type="entry name" value="ISP domain"/>
    <property type="match status" value="1"/>
</dbReference>
<evidence type="ECO:0000259" key="6">
    <source>
        <dbReference type="PROSITE" id="PS51296"/>
    </source>
</evidence>
<dbReference type="Pfam" id="PF00355">
    <property type="entry name" value="Rieske"/>
    <property type="match status" value="1"/>
</dbReference>
<proteinExistence type="predicted"/>
<dbReference type="RefSeq" id="WP_272089462.1">
    <property type="nucleotide sequence ID" value="NZ_JAQNDL010000003.1"/>
</dbReference>
<evidence type="ECO:0000256" key="1">
    <source>
        <dbReference type="ARBA" id="ARBA00022714"/>
    </source>
</evidence>
<dbReference type="InterPro" id="IPR017941">
    <property type="entry name" value="Rieske_2Fe-2S"/>
</dbReference>
<dbReference type="EMBL" id="JAQNDL010000003">
    <property type="protein sequence ID" value="MDC0720957.1"/>
    <property type="molecule type" value="Genomic_DNA"/>
</dbReference>
<dbReference type="PROSITE" id="PS51296">
    <property type="entry name" value="RIESKE"/>
    <property type="match status" value="1"/>
</dbReference>
<evidence type="ECO:0000256" key="3">
    <source>
        <dbReference type="ARBA" id="ARBA00023002"/>
    </source>
</evidence>
<evidence type="ECO:0000256" key="4">
    <source>
        <dbReference type="ARBA" id="ARBA00023004"/>
    </source>
</evidence>
<feature type="domain" description="Rieske" evidence="6">
    <location>
        <begin position="21"/>
        <end position="126"/>
    </location>
</feature>
<evidence type="ECO:0000256" key="2">
    <source>
        <dbReference type="ARBA" id="ARBA00022723"/>
    </source>
</evidence>
<organism evidence="7 8">
    <name type="scientific">Nannocystis bainbridge</name>
    <dbReference type="NCBI Taxonomy" id="2995303"/>
    <lineage>
        <taxon>Bacteria</taxon>
        <taxon>Pseudomonadati</taxon>
        <taxon>Myxococcota</taxon>
        <taxon>Polyangia</taxon>
        <taxon>Nannocystales</taxon>
        <taxon>Nannocystaceae</taxon>
        <taxon>Nannocystis</taxon>
    </lineage>
</organism>
<name>A0ABT5E518_9BACT</name>
<dbReference type="PANTHER" id="PTHR21266:SF59">
    <property type="entry name" value="BLR4922 PROTEIN"/>
    <property type="match status" value="1"/>
</dbReference>
<sequence>MRHEPLISIRRDAAEFIEDAWYAVARARSLPRRRPLALRRFGRALALFRGDDGRIAAVDAACPHRGADLGEGRVVDGALQCPYHGFRFAADGRCVAAPCEGREFRIGAELAVRTYPVREAHGLVWLWWGAPRERYPEPFWPAGMPEGEGRGTATGALEWDVPLQLAIESNLDIHHTPFAHRRVTPGLGHRLDPYEARLDGDFVYSSGTLRRDDGHAWDGRGGLAITLNCNFPALVFGEFRGGRLIVAMTPIDANRTALVFRYALSTPVIGGLLARLAVWSEQRFVQPDDLAQQRAVVRSGLPLHACRFVPSDRAIVLWYSLYRRRLAAQRAARAEAVDAPVTST</sequence>
<protein>
    <submittedName>
        <fullName evidence="7">Aromatic ring-hydroxylating dioxygenase subunit alpha</fullName>
    </submittedName>
</protein>
<evidence type="ECO:0000313" key="7">
    <source>
        <dbReference type="EMBL" id="MDC0720957.1"/>
    </source>
</evidence>
<dbReference type="InterPro" id="IPR036922">
    <property type="entry name" value="Rieske_2Fe-2S_sf"/>
</dbReference>
<reference evidence="7 8" key="1">
    <citation type="submission" date="2022-11" db="EMBL/GenBank/DDBJ databases">
        <title>Minimal conservation of predation-associated metabolite biosynthetic gene clusters underscores biosynthetic potential of Myxococcota including descriptions for ten novel species: Archangium lansinium sp. nov., Myxococcus landrumus sp. nov., Nannocystis bai.</title>
        <authorList>
            <person name="Ahearne A."/>
            <person name="Stevens C."/>
            <person name="Dowd S."/>
        </authorList>
    </citation>
    <scope>NUCLEOTIDE SEQUENCE [LARGE SCALE GENOMIC DNA]</scope>
    <source>
        <strain evidence="7 8">BB15-2</strain>
    </source>
</reference>
<comment type="caution">
    <text evidence="7">The sequence shown here is derived from an EMBL/GenBank/DDBJ whole genome shotgun (WGS) entry which is preliminary data.</text>
</comment>
<keyword evidence="7" id="KW-0223">Dioxygenase</keyword>
<keyword evidence="5" id="KW-0411">Iron-sulfur</keyword>
<evidence type="ECO:0000313" key="8">
    <source>
        <dbReference type="Proteomes" id="UP001221686"/>
    </source>
</evidence>
<dbReference type="Proteomes" id="UP001221686">
    <property type="component" value="Unassembled WGS sequence"/>
</dbReference>
<dbReference type="SUPFAM" id="SSF55961">
    <property type="entry name" value="Bet v1-like"/>
    <property type="match status" value="1"/>
</dbReference>
<dbReference type="PANTHER" id="PTHR21266">
    <property type="entry name" value="IRON-SULFUR DOMAIN CONTAINING PROTEIN"/>
    <property type="match status" value="1"/>
</dbReference>
<keyword evidence="2" id="KW-0479">Metal-binding</keyword>
<dbReference type="Gene3D" id="3.90.380.10">
    <property type="entry name" value="Naphthalene 1,2-dioxygenase Alpha Subunit, Chain A, domain 1"/>
    <property type="match status" value="1"/>
</dbReference>
<dbReference type="GO" id="GO:0051213">
    <property type="term" value="F:dioxygenase activity"/>
    <property type="evidence" value="ECO:0007669"/>
    <property type="project" value="UniProtKB-KW"/>
</dbReference>